<organism evidence="2 3">
    <name type="scientific">Pedobacter jejuensis</name>
    <dbReference type="NCBI Taxonomy" id="1268550"/>
    <lineage>
        <taxon>Bacteria</taxon>
        <taxon>Pseudomonadati</taxon>
        <taxon>Bacteroidota</taxon>
        <taxon>Sphingobacteriia</taxon>
        <taxon>Sphingobacteriales</taxon>
        <taxon>Sphingobacteriaceae</taxon>
        <taxon>Pedobacter</taxon>
    </lineage>
</organism>
<dbReference type="AlphaFoldDB" id="A0A3N0BZ52"/>
<dbReference type="PANTHER" id="PTHR43212:SF3">
    <property type="entry name" value="QUERCETIN 2,3-DIOXYGENASE"/>
    <property type="match status" value="1"/>
</dbReference>
<name>A0A3N0BZ52_9SPHI</name>
<reference evidence="2 3" key="1">
    <citation type="submission" date="2018-10" db="EMBL/GenBank/DDBJ databases">
        <title>Genome sequencing of Pedobacter jejuensis TNB23.</title>
        <authorList>
            <person name="Cho Y.-J."/>
            <person name="Cho A."/>
            <person name="Kim O.-S."/>
        </authorList>
    </citation>
    <scope>NUCLEOTIDE SEQUENCE [LARGE SCALE GENOMIC DNA]</scope>
    <source>
        <strain evidence="2 3">TNB23</strain>
    </source>
</reference>
<dbReference type="InterPro" id="IPR011051">
    <property type="entry name" value="RmlC_Cupin_sf"/>
</dbReference>
<gene>
    <name evidence="2" type="ORF">D7004_05290</name>
</gene>
<dbReference type="InterPro" id="IPR012093">
    <property type="entry name" value="Pirin"/>
</dbReference>
<evidence type="ECO:0000259" key="1">
    <source>
        <dbReference type="Pfam" id="PF17954"/>
    </source>
</evidence>
<dbReference type="InterPro" id="IPR041602">
    <property type="entry name" value="Quercetinase_C"/>
</dbReference>
<comment type="caution">
    <text evidence="2">The sequence shown here is derived from an EMBL/GenBank/DDBJ whole genome shotgun (WGS) entry which is preliminary data.</text>
</comment>
<dbReference type="Gene3D" id="2.60.120.10">
    <property type="entry name" value="Jelly Rolls"/>
    <property type="match status" value="2"/>
</dbReference>
<dbReference type="RefSeq" id="WP_123204830.1">
    <property type="nucleotide sequence ID" value="NZ_RBEE01000008.1"/>
</dbReference>
<evidence type="ECO:0000313" key="2">
    <source>
        <dbReference type="EMBL" id="RNL55100.1"/>
    </source>
</evidence>
<dbReference type="SUPFAM" id="SSF51182">
    <property type="entry name" value="RmlC-like cupins"/>
    <property type="match status" value="1"/>
</dbReference>
<dbReference type="InterPro" id="IPR014710">
    <property type="entry name" value="RmlC-like_jellyroll"/>
</dbReference>
<dbReference type="EMBL" id="RBEE01000008">
    <property type="protein sequence ID" value="RNL55100.1"/>
    <property type="molecule type" value="Genomic_DNA"/>
</dbReference>
<evidence type="ECO:0000313" key="3">
    <source>
        <dbReference type="Proteomes" id="UP000274046"/>
    </source>
</evidence>
<dbReference type="PANTHER" id="PTHR43212">
    <property type="entry name" value="QUERCETIN 2,3-DIOXYGENASE"/>
    <property type="match status" value="1"/>
</dbReference>
<keyword evidence="3" id="KW-1185">Reference proteome</keyword>
<accession>A0A3N0BZ52</accession>
<feature type="domain" description="Quercetin 2,3-dioxygenase C-terminal cupin" evidence="1">
    <location>
        <begin position="158"/>
        <end position="227"/>
    </location>
</feature>
<dbReference type="Proteomes" id="UP000274046">
    <property type="component" value="Unassembled WGS sequence"/>
</dbReference>
<sequence length="232" mass="26177">MDSPGKIYLADQRGLDESPILRRYSTFNFEKFYNEHKEPFAELFLLNDDSISGGKMTFFLSKQDSLQILMPITGGLDVVSNGKEYQLETGQIQVLNVSKGEVLEISNPYKDDVVNYLQIGISTDIFLLRNSEMLYNIDFEQNKNQLIEIISSPKLPFKFSAGIFAGQEEAIYKMQNPENKFYAFIIDGAFKIEGSLLHARDGLALWNTSIVNLAALSNNAVVLVLELKPPVF</sequence>
<proteinExistence type="predicted"/>
<protein>
    <recommendedName>
        <fullName evidence="1">Quercetin 2,3-dioxygenase C-terminal cupin domain-containing protein</fullName>
    </recommendedName>
</protein>
<dbReference type="OrthoDB" id="321327at2"/>
<dbReference type="Pfam" id="PF17954">
    <property type="entry name" value="Pirin_C_2"/>
    <property type="match status" value="1"/>
</dbReference>